<feature type="domain" description="Ketoreductase" evidence="3">
    <location>
        <begin position="8"/>
        <end position="176"/>
    </location>
</feature>
<organism evidence="4">
    <name type="scientific">Fervidobacterium thailandense</name>
    <dbReference type="NCBI Taxonomy" id="1008305"/>
    <lineage>
        <taxon>Bacteria</taxon>
        <taxon>Thermotogati</taxon>
        <taxon>Thermotogota</taxon>
        <taxon>Thermotogae</taxon>
        <taxon>Thermotogales</taxon>
        <taxon>Fervidobacteriaceae</taxon>
        <taxon>Fervidobacterium</taxon>
    </lineage>
</organism>
<dbReference type="SUPFAM" id="SSF51735">
    <property type="entry name" value="NAD(P)-binding Rossmann-fold domains"/>
    <property type="match status" value="1"/>
</dbReference>
<dbReference type="PANTHER" id="PTHR42760:SF133">
    <property type="entry name" value="3-OXOACYL-[ACYL-CARRIER-PROTEIN] REDUCTASE"/>
    <property type="match status" value="1"/>
</dbReference>
<name>A0A7C4CDW0_9BACT</name>
<dbReference type="InterPro" id="IPR020904">
    <property type="entry name" value="Sc_DH/Rdtase_CS"/>
</dbReference>
<evidence type="ECO:0000256" key="2">
    <source>
        <dbReference type="ARBA" id="ARBA00023002"/>
    </source>
</evidence>
<dbReference type="InterPro" id="IPR002347">
    <property type="entry name" value="SDR_fam"/>
</dbReference>
<dbReference type="PROSITE" id="PS00061">
    <property type="entry name" value="ADH_SHORT"/>
    <property type="match status" value="1"/>
</dbReference>
<sequence length="236" mass="25844">MSERLKGKVAIVTGASGGIGRAIVAELLSESCTVIGLNQNQDPSNIGYYEFIADVTNRARIEEVIGEIIQTFRRIDILVNNAGVTKDTLFYRMSYEDWDSVINVNLTGAFNLTKACIKEIVRNEGVIINISSVVGLEGNIGQTNYSASKSGLIGFTKSLAKEFGRKNVRVNAIAPGFIETPMTERLGEELKNKALERIALRRFGRPEEVAKLVKFLILDGTYITGQVIIIDGGLEL</sequence>
<dbReference type="PRINTS" id="PR00081">
    <property type="entry name" value="GDHRDH"/>
</dbReference>
<dbReference type="AlphaFoldDB" id="A0A7C4CDW0"/>
<dbReference type="NCBIfam" id="NF009466">
    <property type="entry name" value="PRK12826.1-2"/>
    <property type="match status" value="1"/>
</dbReference>
<reference evidence="4" key="1">
    <citation type="journal article" date="2020" name="mSystems">
        <title>Genome- and Community-Level Interaction Insights into Carbon Utilization and Element Cycling Functions of Hydrothermarchaeota in Hydrothermal Sediment.</title>
        <authorList>
            <person name="Zhou Z."/>
            <person name="Liu Y."/>
            <person name="Xu W."/>
            <person name="Pan J."/>
            <person name="Luo Z.H."/>
            <person name="Li M."/>
        </authorList>
    </citation>
    <scope>NUCLEOTIDE SEQUENCE [LARGE SCALE GENOMIC DNA]</scope>
    <source>
        <strain evidence="4">SpSt-609</strain>
    </source>
</reference>
<dbReference type="EMBL" id="DSZY01000029">
    <property type="protein sequence ID" value="HGU40839.1"/>
    <property type="molecule type" value="Genomic_DNA"/>
</dbReference>
<protein>
    <submittedName>
        <fullName evidence="4">SDR family oxidoreductase</fullName>
    </submittedName>
</protein>
<dbReference type="GO" id="GO:0048038">
    <property type="term" value="F:quinone binding"/>
    <property type="evidence" value="ECO:0007669"/>
    <property type="project" value="TreeGrafter"/>
</dbReference>
<dbReference type="Gene3D" id="3.40.50.720">
    <property type="entry name" value="NAD(P)-binding Rossmann-like Domain"/>
    <property type="match status" value="1"/>
</dbReference>
<evidence type="ECO:0000259" key="3">
    <source>
        <dbReference type="SMART" id="SM00822"/>
    </source>
</evidence>
<dbReference type="InterPro" id="IPR036291">
    <property type="entry name" value="NAD(P)-bd_dom_sf"/>
</dbReference>
<accession>A0A7C4CDW0</accession>
<keyword evidence="2" id="KW-0560">Oxidoreductase</keyword>
<dbReference type="InterPro" id="IPR057326">
    <property type="entry name" value="KR_dom"/>
</dbReference>
<comment type="caution">
    <text evidence="4">The sequence shown here is derived from an EMBL/GenBank/DDBJ whole genome shotgun (WGS) entry which is preliminary data.</text>
</comment>
<evidence type="ECO:0000313" key="4">
    <source>
        <dbReference type="EMBL" id="HGU40839.1"/>
    </source>
</evidence>
<proteinExistence type="inferred from homology"/>
<evidence type="ECO:0000256" key="1">
    <source>
        <dbReference type="ARBA" id="ARBA00006484"/>
    </source>
</evidence>
<dbReference type="PANTHER" id="PTHR42760">
    <property type="entry name" value="SHORT-CHAIN DEHYDROGENASES/REDUCTASES FAMILY MEMBER"/>
    <property type="match status" value="1"/>
</dbReference>
<comment type="similarity">
    <text evidence="1">Belongs to the short-chain dehydrogenases/reductases (SDR) family.</text>
</comment>
<dbReference type="PRINTS" id="PR00080">
    <property type="entry name" value="SDRFAMILY"/>
</dbReference>
<dbReference type="FunFam" id="3.40.50.720:FF:000173">
    <property type="entry name" value="3-oxoacyl-[acyl-carrier protein] reductase"/>
    <property type="match status" value="1"/>
</dbReference>
<dbReference type="GO" id="GO:0006633">
    <property type="term" value="P:fatty acid biosynthetic process"/>
    <property type="evidence" value="ECO:0007669"/>
    <property type="project" value="TreeGrafter"/>
</dbReference>
<dbReference type="Pfam" id="PF13561">
    <property type="entry name" value="adh_short_C2"/>
    <property type="match status" value="1"/>
</dbReference>
<gene>
    <name evidence="4" type="ORF">ENT77_06540</name>
</gene>
<dbReference type="GO" id="GO:0016616">
    <property type="term" value="F:oxidoreductase activity, acting on the CH-OH group of donors, NAD or NADP as acceptor"/>
    <property type="evidence" value="ECO:0007669"/>
    <property type="project" value="TreeGrafter"/>
</dbReference>
<dbReference type="SMART" id="SM00822">
    <property type="entry name" value="PKS_KR"/>
    <property type="match status" value="1"/>
</dbReference>